<keyword evidence="2" id="KW-1064">Adaptive immunity</keyword>
<feature type="domain" description="Ig-like" evidence="7">
    <location>
        <begin position="22"/>
        <end position="119"/>
    </location>
</feature>
<proteinExistence type="predicted"/>
<keyword evidence="9" id="KW-1185">Reference proteome</keyword>
<reference evidence="8" key="2">
    <citation type="submission" date="2025-08" db="UniProtKB">
        <authorList>
            <consortium name="Ensembl"/>
        </authorList>
    </citation>
    <scope>IDENTIFICATION</scope>
    <source>
        <strain evidence="8">Isolate ISIS603380</strain>
    </source>
</reference>
<dbReference type="Proteomes" id="UP000007646">
    <property type="component" value="Unassembled WGS sequence"/>
</dbReference>
<dbReference type="InterPro" id="IPR036179">
    <property type="entry name" value="Ig-like_dom_sf"/>
</dbReference>
<feature type="chain" id="PRO_5003455825" description="Ig-like domain-containing protein" evidence="6">
    <location>
        <begin position="22"/>
        <end position="119"/>
    </location>
</feature>
<keyword evidence="3" id="KW-0675">Receptor</keyword>
<dbReference type="SMART" id="SM00406">
    <property type="entry name" value="IGv"/>
    <property type="match status" value="1"/>
</dbReference>
<dbReference type="SUPFAM" id="SSF48726">
    <property type="entry name" value="Immunoglobulin"/>
    <property type="match status" value="1"/>
</dbReference>
<feature type="signal peptide" evidence="6">
    <location>
        <begin position="1"/>
        <end position="21"/>
    </location>
</feature>
<evidence type="ECO:0000313" key="8">
    <source>
        <dbReference type="Ensembl" id="ENSLAFP00000020340.1"/>
    </source>
</evidence>
<dbReference type="FunCoup" id="G3TXN2">
    <property type="interactions" value="137"/>
</dbReference>
<keyword evidence="4" id="KW-0393">Immunoglobulin domain</keyword>
<dbReference type="InterPro" id="IPR013783">
    <property type="entry name" value="Ig-like_fold"/>
</dbReference>
<dbReference type="InterPro" id="IPR007110">
    <property type="entry name" value="Ig-like_dom"/>
</dbReference>
<evidence type="ECO:0000256" key="1">
    <source>
        <dbReference type="ARBA" id="ARBA00022729"/>
    </source>
</evidence>
<dbReference type="STRING" id="9785.ENSLAFP00000020340"/>
<organism evidence="8 9">
    <name type="scientific">Loxodonta africana</name>
    <name type="common">African elephant</name>
    <dbReference type="NCBI Taxonomy" id="9785"/>
    <lineage>
        <taxon>Eukaryota</taxon>
        <taxon>Metazoa</taxon>
        <taxon>Chordata</taxon>
        <taxon>Craniata</taxon>
        <taxon>Vertebrata</taxon>
        <taxon>Euteleostomi</taxon>
        <taxon>Mammalia</taxon>
        <taxon>Eutheria</taxon>
        <taxon>Afrotheria</taxon>
        <taxon>Proboscidea</taxon>
        <taxon>Elephantidae</taxon>
        <taxon>Loxodonta</taxon>
    </lineage>
</organism>
<dbReference type="PANTHER" id="PTHR19367:SF42">
    <property type="entry name" value="T CELL RECEPTOR ALPHA VARIABLE 18"/>
    <property type="match status" value="1"/>
</dbReference>
<dbReference type="InterPro" id="IPR013106">
    <property type="entry name" value="Ig_V-set"/>
</dbReference>
<dbReference type="Ensembl" id="ENSLAFT00000035881.1">
    <property type="protein sequence ID" value="ENSLAFP00000020340.1"/>
    <property type="gene ID" value="ENSLAFG00000031202.1"/>
</dbReference>
<keyword evidence="5" id="KW-0391">Immunity</keyword>
<dbReference type="Pfam" id="PF07686">
    <property type="entry name" value="V-set"/>
    <property type="match status" value="1"/>
</dbReference>
<dbReference type="eggNOG" id="ENOG502S9WM">
    <property type="taxonomic scope" value="Eukaryota"/>
</dbReference>
<reference evidence="8 9" key="1">
    <citation type="submission" date="2009-06" db="EMBL/GenBank/DDBJ databases">
        <title>The Genome Sequence of Loxodonta africana (African elephant).</title>
        <authorList>
            <person name="Di Palma F."/>
            <person name="Heiman D."/>
            <person name="Young S."/>
            <person name="Johnson J."/>
            <person name="Lander E.S."/>
            <person name="Lindblad-Toh K."/>
        </authorList>
    </citation>
    <scope>NUCLEOTIDE SEQUENCE [LARGE SCALE GENOMIC DNA]</scope>
    <source>
        <strain evidence="8 9">Isolate ISIS603380</strain>
    </source>
</reference>
<accession>G3TXN2</accession>
<evidence type="ECO:0000256" key="4">
    <source>
        <dbReference type="ARBA" id="ARBA00023319"/>
    </source>
</evidence>
<evidence type="ECO:0000256" key="6">
    <source>
        <dbReference type="SAM" id="SignalP"/>
    </source>
</evidence>
<dbReference type="GeneTree" id="ENSGT00940000153073"/>
<evidence type="ECO:0000256" key="5">
    <source>
        <dbReference type="ARBA" id="ARBA00043266"/>
    </source>
</evidence>
<dbReference type="PROSITE" id="PS50835">
    <property type="entry name" value="IG_LIKE"/>
    <property type="match status" value="1"/>
</dbReference>
<keyword evidence="5" id="KW-1279">T cell receptor</keyword>
<dbReference type="InterPro" id="IPR051287">
    <property type="entry name" value="TCR_variable_region"/>
</dbReference>
<dbReference type="HOGENOM" id="CLU_077975_8_0_1"/>
<evidence type="ECO:0000256" key="2">
    <source>
        <dbReference type="ARBA" id="ARBA00023130"/>
    </source>
</evidence>
<evidence type="ECO:0000259" key="7">
    <source>
        <dbReference type="PROSITE" id="PS50835"/>
    </source>
</evidence>
<sequence length="119" mass="13030">TNMLSSISILAIFLLFGGTNGDSVTQTEGPVTLSEGAPMILNCTYQSSYAPSLFWYVQYLNKAPQLLLKSSTETENEGFQANLVKSENSFHLQKRSVQISDSALYYCAMTDTVRRTAGG</sequence>
<dbReference type="InParanoid" id="G3TXN2"/>
<dbReference type="GO" id="GO:0042101">
    <property type="term" value="C:T cell receptor complex"/>
    <property type="evidence" value="ECO:0007669"/>
    <property type="project" value="UniProtKB-KW"/>
</dbReference>
<reference evidence="8" key="3">
    <citation type="submission" date="2025-09" db="UniProtKB">
        <authorList>
            <consortium name="Ensembl"/>
        </authorList>
    </citation>
    <scope>IDENTIFICATION</scope>
    <source>
        <strain evidence="8">Isolate ISIS603380</strain>
    </source>
</reference>
<dbReference type="GO" id="GO:0002250">
    <property type="term" value="P:adaptive immune response"/>
    <property type="evidence" value="ECO:0007669"/>
    <property type="project" value="UniProtKB-KW"/>
</dbReference>
<keyword evidence="1 6" id="KW-0732">Signal</keyword>
<dbReference type="PANTHER" id="PTHR19367">
    <property type="entry name" value="T-CELL RECEPTOR ALPHA CHAIN V REGION"/>
    <property type="match status" value="1"/>
</dbReference>
<evidence type="ECO:0000313" key="9">
    <source>
        <dbReference type="Proteomes" id="UP000007646"/>
    </source>
</evidence>
<dbReference type="AlphaFoldDB" id="G3TXN2"/>
<name>G3TXN2_LOXAF</name>
<evidence type="ECO:0000256" key="3">
    <source>
        <dbReference type="ARBA" id="ARBA00023170"/>
    </source>
</evidence>
<dbReference type="Gene3D" id="2.60.40.10">
    <property type="entry name" value="Immunoglobulins"/>
    <property type="match status" value="1"/>
</dbReference>
<dbReference type="OMA" id="YSECKGE"/>
<protein>
    <recommendedName>
        <fullName evidence="7">Ig-like domain-containing protein</fullName>
    </recommendedName>
</protein>